<dbReference type="OrthoDB" id="9791324at2"/>
<feature type="domain" description="Tripartite ATP-independent periplasmic transporters DctQ component" evidence="10">
    <location>
        <begin position="23"/>
        <end position="152"/>
    </location>
</feature>
<dbReference type="EMBL" id="CP027657">
    <property type="protein sequence ID" value="AVO54670.1"/>
    <property type="molecule type" value="Genomic_DNA"/>
</dbReference>
<comment type="function">
    <text evidence="9">Part of the tripartite ATP-independent periplasmic (TRAP) transport system.</text>
</comment>
<comment type="subcellular location">
    <subcellularLocation>
        <location evidence="1 9">Cell inner membrane</location>
        <topology evidence="1 9">Multi-pass membrane protein</topology>
    </subcellularLocation>
</comment>
<dbReference type="GO" id="GO:0015740">
    <property type="term" value="P:C4-dicarboxylate transport"/>
    <property type="evidence" value="ECO:0007669"/>
    <property type="project" value="TreeGrafter"/>
</dbReference>
<evidence type="ECO:0000259" key="10">
    <source>
        <dbReference type="Pfam" id="PF04290"/>
    </source>
</evidence>
<keyword evidence="4 9" id="KW-0997">Cell inner membrane</keyword>
<protein>
    <recommendedName>
        <fullName evidence="9">TRAP transporter small permease protein</fullName>
    </recommendedName>
</protein>
<evidence type="ECO:0000256" key="7">
    <source>
        <dbReference type="ARBA" id="ARBA00023136"/>
    </source>
</evidence>
<dbReference type="InterPro" id="IPR007387">
    <property type="entry name" value="TRAP_DctQ"/>
</dbReference>
<feature type="transmembrane region" description="Helical" evidence="9">
    <location>
        <begin position="123"/>
        <end position="144"/>
    </location>
</feature>
<evidence type="ECO:0000313" key="12">
    <source>
        <dbReference type="Proteomes" id="UP000238327"/>
    </source>
</evidence>
<dbReference type="Proteomes" id="UP000238327">
    <property type="component" value="Chromosome"/>
</dbReference>
<keyword evidence="6 9" id="KW-1133">Transmembrane helix</keyword>
<proteinExistence type="inferred from homology"/>
<dbReference type="AlphaFoldDB" id="A0A2R3QSI2"/>
<evidence type="ECO:0000256" key="8">
    <source>
        <dbReference type="ARBA" id="ARBA00038436"/>
    </source>
</evidence>
<dbReference type="PANTHER" id="PTHR35011">
    <property type="entry name" value="2,3-DIKETO-L-GULONATE TRAP TRANSPORTER SMALL PERMEASE PROTEIN YIAM"/>
    <property type="match status" value="1"/>
</dbReference>
<accession>A0A2R3QSI2</accession>
<reference evidence="11 12" key="1">
    <citation type="submission" date="2018-03" db="EMBL/GenBank/DDBJ databases">
        <title>Complete genome sequence and methylome analysis of Pseudomonas mendocina NEB 698.</title>
        <authorList>
            <person name="Morgan R.D."/>
        </authorList>
    </citation>
    <scope>NUCLEOTIDE SEQUENCE [LARGE SCALE GENOMIC DNA]</scope>
    <source>
        <strain evidence="11 12">NEB698</strain>
    </source>
</reference>
<evidence type="ECO:0000256" key="1">
    <source>
        <dbReference type="ARBA" id="ARBA00004429"/>
    </source>
</evidence>
<feature type="transmembrane region" description="Helical" evidence="9">
    <location>
        <begin position="85"/>
        <end position="103"/>
    </location>
</feature>
<evidence type="ECO:0000256" key="5">
    <source>
        <dbReference type="ARBA" id="ARBA00022692"/>
    </source>
</evidence>
<organism evidence="11 12">
    <name type="scientific">Ectopseudomonas mendocina</name>
    <name type="common">Pseudomonas mendocina</name>
    <dbReference type="NCBI Taxonomy" id="300"/>
    <lineage>
        <taxon>Bacteria</taxon>
        <taxon>Pseudomonadati</taxon>
        <taxon>Pseudomonadota</taxon>
        <taxon>Gammaproteobacteria</taxon>
        <taxon>Pseudomonadales</taxon>
        <taxon>Pseudomonadaceae</taxon>
        <taxon>Ectopseudomonas</taxon>
    </lineage>
</organism>
<dbReference type="GO" id="GO:0022857">
    <property type="term" value="F:transmembrane transporter activity"/>
    <property type="evidence" value="ECO:0007669"/>
    <property type="project" value="UniProtKB-UniRule"/>
</dbReference>
<keyword evidence="3" id="KW-1003">Cell membrane</keyword>
<comment type="similarity">
    <text evidence="8 9">Belongs to the TRAP transporter small permease family.</text>
</comment>
<gene>
    <name evidence="11" type="ORF">C7A17_18520</name>
</gene>
<evidence type="ECO:0000313" key="11">
    <source>
        <dbReference type="EMBL" id="AVO54670.1"/>
    </source>
</evidence>
<evidence type="ECO:0000256" key="6">
    <source>
        <dbReference type="ARBA" id="ARBA00022989"/>
    </source>
</evidence>
<dbReference type="InterPro" id="IPR055348">
    <property type="entry name" value="DctQ"/>
</dbReference>
<feature type="transmembrane region" description="Helical" evidence="9">
    <location>
        <begin position="12"/>
        <end position="35"/>
    </location>
</feature>
<keyword evidence="7 9" id="KW-0472">Membrane</keyword>
<name>A0A2R3QSI2_ECTME</name>
<evidence type="ECO:0000256" key="3">
    <source>
        <dbReference type="ARBA" id="ARBA00022475"/>
    </source>
</evidence>
<dbReference type="Pfam" id="PF04290">
    <property type="entry name" value="DctQ"/>
    <property type="match status" value="1"/>
</dbReference>
<comment type="subunit">
    <text evidence="9">The complex comprises the extracytoplasmic solute receptor protein and the two transmembrane proteins.</text>
</comment>
<keyword evidence="5 9" id="KW-0812">Transmembrane</keyword>
<dbReference type="PANTHER" id="PTHR35011:SF2">
    <property type="entry name" value="2,3-DIKETO-L-GULONATE TRAP TRANSPORTER SMALL PERMEASE PROTEIN YIAM"/>
    <property type="match status" value="1"/>
</dbReference>
<evidence type="ECO:0000256" key="2">
    <source>
        <dbReference type="ARBA" id="ARBA00022448"/>
    </source>
</evidence>
<sequence>MKRIADLYFQLLKLLMVLCMIAMVIMVFGNVVMRYAFNSGITLSEELSRWCFVWMVFFGALVALREKGHLGVDMLLRRMPAFIQRACLLAGHLLMIYFSWLIFSGSWDQVQINLHTPAPASGLPMAVFYACGVLFGISAGLILLCECYRLLRGAEEGFVEAPVATGLQMSGDANNTLGLDGRSGK</sequence>
<dbReference type="GO" id="GO:0005886">
    <property type="term" value="C:plasma membrane"/>
    <property type="evidence" value="ECO:0007669"/>
    <property type="project" value="UniProtKB-SubCell"/>
</dbReference>
<evidence type="ECO:0000256" key="9">
    <source>
        <dbReference type="RuleBase" id="RU369079"/>
    </source>
</evidence>
<dbReference type="RefSeq" id="WP_106739398.1">
    <property type="nucleotide sequence ID" value="NZ_CP027657.1"/>
</dbReference>
<keyword evidence="2 9" id="KW-0813">Transport</keyword>
<evidence type="ECO:0000256" key="4">
    <source>
        <dbReference type="ARBA" id="ARBA00022519"/>
    </source>
</evidence>
<feature type="transmembrane region" description="Helical" evidence="9">
    <location>
        <begin position="47"/>
        <end position="64"/>
    </location>
</feature>